<keyword evidence="2" id="KW-1185">Reference proteome</keyword>
<dbReference type="PATRIC" id="fig|748449.3.peg.1445"/>
<dbReference type="RefSeq" id="WP_015327154.1">
    <property type="nucleotide sequence ID" value="NC_019978.1"/>
</dbReference>
<protein>
    <recommendedName>
        <fullName evidence="3">Zn-dependent hydrolase of beta-lactamase fold protein</fullName>
    </recommendedName>
</protein>
<evidence type="ECO:0000313" key="2">
    <source>
        <dbReference type="Proteomes" id="UP000010880"/>
    </source>
</evidence>
<dbReference type="eggNOG" id="COG2220">
    <property type="taxonomic scope" value="Bacteria"/>
</dbReference>
<dbReference type="STRING" id="748449.Halha_1494"/>
<reference evidence="2" key="1">
    <citation type="submission" date="2012-02" db="EMBL/GenBank/DDBJ databases">
        <title>The complete genome of Halobacteroides halobius DSM 5150.</title>
        <authorList>
            <person name="Lucas S."/>
            <person name="Copeland A."/>
            <person name="Lapidus A."/>
            <person name="Glavina del Rio T."/>
            <person name="Dalin E."/>
            <person name="Tice H."/>
            <person name="Bruce D."/>
            <person name="Goodwin L."/>
            <person name="Pitluck S."/>
            <person name="Peters L."/>
            <person name="Mikhailova N."/>
            <person name="Gu W."/>
            <person name="Kyrpides N."/>
            <person name="Mavromatis K."/>
            <person name="Ivanova N."/>
            <person name="Brettin T."/>
            <person name="Detter J.C."/>
            <person name="Han C."/>
            <person name="Larimer F."/>
            <person name="Land M."/>
            <person name="Hauser L."/>
            <person name="Markowitz V."/>
            <person name="Cheng J.-F."/>
            <person name="Hugenholtz P."/>
            <person name="Woyke T."/>
            <person name="Wu D."/>
            <person name="Tindall B."/>
            <person name="Pomrenke H."/>
            <person name="Brambilla E."/>
            <person name="Klenk H.-P."/>
            <person name="Eisen J.A."/>
        </authorList>
    </citation>
    <scope>NUCLEOTIDE SEQUENCE [LARGE SCALE GENOMIC DNA]</scope>
    <source>
        <strain evidence="2">ATCC 35273 / DSM 5150 / MD-1</strain>
    </source>
</reference>
<dbReference type="OrthoDB" id="36975at2"/>
<name>L0KA76_HALHC</name>
<dbReference type="Proteomes" id="UP000010880">
    <property type="component" value="Chromosome"/>
</dbReference>
<dbReference type="Pfam" id="PF13483">
    <property type="entry name" value="Lactamase_B_3"/>
    <property type="match status" value="1"/>
</dbReference>
<dbReference type="EMBL" id="CP003359">
    <property type="protein sequence ID" value="AGB41435.1"/>
    <property type="molecule type" value="Genomic_DNA"/>
</dbReference>
<dbReference type="AlphaFoldDB" id="L0KA76"/>
<dbReference type="KEGG" id="hhl:Halha_1494"/>
<organism evidence="1 2">
    <name type="scientific">Halobacteroides halobius (strain ATCC 35273 / DSM 5150 / MD-1)</name>
    <dbReference type="NCBI Taxonomy" id="748449"/>
    <lineage>
        <taxon>Bacteria</taxon>
        <taxon>Bacillati</taxon>
        <taxon>Bacillota</taxon>
        <taxon>Clostridia</taxon>
        <taxon>Halanaerobiales</taxon>
        <taxon>Halobacteroidaceae</taxon>
        <taxon>Halobacteroides</taxon>
    </lineage>
</organism>
<evidence type="ECO:0000313" key="1">
    <source>
        <dbReference type="EMBL" id="AGB41435.1"/>
    </source>
</evidence>
<gene>
    <name evidence="1" type="ordered locus">Halha_1494</name>
</gene>
<dbReference type="Gene3D" id="3.60.15.10">
    <property type="entry name" value="Ribonuclease Z/Hydroxyacylglutathione hydrolase-like"/>
    <property type="match status" value="1"/>
</dbReference>
<proteinExistence type="predicted"/>
<evidence type="ECO:0008006" key="3">
    <source>
        <dbReference type="Google" id="ProtNLM"/>
    </source>
</evidence>
<dbReference type="HOGENOM" id="CLU_061731_0_0_9"/>
<dbReference type="SUPFAM" id="SSF56281">
    <property type="entry name" value="Metallo-hydrolase/oxidoreductase"/>
    <property type="match status" value="1"/>
</dbReference>
<sequence>MRQANIYHLYHSGVAIETTNAWLVVDYYNDTPSKDRRSLSNGVLDTKDFKRKKDNLVFVTHNHHDHFNPVIFEWDEEVDINYILSADVQAKEKDNRYKMDKYQKLELDDILVETYGTTDQGLSFYIEVDGLNIFHAGDLNWWHWKKFSPQERKREEKDFKEELDKLKGKKIDIAFIPVDPRLEEYYYLAGEYFIKTIEPRLLVPIHFADDYSITSDFAKKVNQLSTKVVEINKRGKKIEFKK</sequence>
<accession>L0KA76</accession>
<dbReference type="InterPro" id="IPR036866">
    <property type="entry name" value="RibonucZ/Hydroxyglut_hydro"/>
</dbReference>
<dbReference type="PANTHER" id="PTHR42967">
    <property type="entry name" value="METAL DEPENDENT HYDROLASE"/>
    <property type="match status" value="1"/>
</dbReference>
<dbReference type="PANTHER" id="PTHR42967:SF1">
    <property type="entry name" value="MBL FOLD METALLO-HYDROLASE"/>
    <property type="match status" value="1"/>
</dbReference>